<feature type="transmembrane region" description="Helical" evidence="7">
    <location>
        <begin position="275"/>
        <end position="296"/>
    </location>
</feature>
<protein>
    <submittedName>
        <fullName evidence="9">MFS transporter</fullName>
    </submittedName>
</protein>
<dbReference type="InterPro" id="IPR050171">
    <property type="entry name" value="MFS_Transporters"/>
</dbReference>
<feature type="transmembrane region" description="Helical" evidence="7">
    <location>
        <begin position="137"/>
        <end position="155"/>
    </location>
</feature>
<keyword evidence="2" id="KW-0813">Transport</keyword>
<evidence type="ECO:0000256" key="5">
    <source>
        <dbReference type="ARBA" id="ARBA00022989"/>
    </source>
</evidence>
<feature type="transmembrane region" description="Helical" evidence="7">
    <location>
        <begin position="161"/>
        <end position="177"/>
    </location>
</feature>
<feature type="transmembrane region" description="Helical" evidence="7">
    <location>
        <begin position="302"/>
        <end position="321"/>
    </location>
</feature>
<dbReference type="PANTHER" id="PTHR23517:SF3">
    <property type="entry name" value="INTEGRAL MEMBRANE TRANSPORT PROTEIN"/>
    <property type="match status" value="1"/>
</dbReference>
<evidence type="ECO:0000256" key="7">
    <source>
        <dbReference type="SAM" id="Phobius"/>
    </source>
</evidence>
<dbReference type="PROSITE" id="PS50850">
    <property type="entry name" value="MFS"/>
    <property type="match status" value="1"/>
</dbReference>
<reference evidence="10" key="1">
    <citation type="journal article" date="2019" name="Int. J. Syst. Evol. Microbiol.">
        <title>The Global Catalogue of Microorganisms (GCM) 10K type strain sequencing project: providing services to taxonomists for standard genome sequencing and annotation.</title>
        <authorList>
            <consortium name="The Broad Institute Genomics Platform"/>
            <consortium name="The Broad Institute Genome Sequencing Center for Infectious Disease"/>
            <person name="Wu L."/>
            <person name="Ma J."/>
        </authorList>
    </citation>
    <scope>NUCLEOTIDE SEQUENCE [LARGE SCALE GENOMIC DNA]</scope>
    <source>
        <strain evidence="10">KCTC 42742</strain>
    </source>
</reference>
<feature type="transmembrane region" description="Helical" evidence="7">
    <location>
        <begin position="362"/>
        <end position="379"/>
    </location>
</feature>
<dbReference type="Gene3D" id="1.20.1250.20">
    <property type="entry name" value="MFS general substrate transporter like domains"/>
    <property type="match status" value="1"/>
</dbReference>
<feature type="transmembrane region" description="Helical" evidence="7">
    <location>
        <begin position="333"/>
        <end position="356"/>
    </location>
</feature>
<evidence type="ECO:0000256" key="1">
    <source>
        <dbReference type="ARBA" id="ARBA00004651"/>
    </source>
</evidence>
<evidence type="ECO:0000256" key="6">
    <source>
        <dbReference type="ARBA" id="ARBA00023136"/>
    </source>
</evidence>
<gene>
    <name evidence="9" type="ORF">ACFOLG_02185</name>
</gene>
<keyword evidence="5 7" id="KW-1133">Transmembrane helix</keyword>
<keyword evidence="4 7" id="KW-0812">Transmembrane</keyword>
<proteinExistence type="predicted"/>
<dbReference type="Pfam" id="PF07690">
    <property type="entry name" value="MFS_1"/>
    <property type="match status" value="1"/>
</dbReference>
<feature type="transmembrane region" description="Helical" evidence="7">
    <location>
        <begin position="97"/>
        <end position="116"/>
    </location>
</feature>
<dbReference type="InterPro" id="IPR020846">
    <property type="entry name" value="MFS_dom"/>
</dbReference>
<feature type="transmembrane region" description="Helical" evidence="7">
    <location>
        <begin position="207"/>
        <end position="224"/>
    </location>
</feature>
<feature type="transmembrane region" description="Helical" evidence="7">
    <location>
        <begin position="39"/>
        <end position="62"/>
    </location>
</feature>
<feature type="domain" description="Major facilitator superfamily (MFS) profile" evidence="8">
    <location>
        <begin position="7"/>
        <end position="386"/>
    </location>
</feature>
<dbReference type="InterPro" id="IPR036259">
    <property type="entry name" value="MFS_trans_sf"/>
</dbReference>
<dbReference type="InterPro" id="IPR011701">
    <property type="entry name" value="MFS"/>
</dbReference>
<keyword evidence="10" id="KW-1185">Reference proteome</keyword>
<evidence type="ECO:0000259" key="8">
    <source>
        <dbReference type="PROSITE" id="PS50850"/>
    </source>
</evidence>
<sequence length="407" mass="43435">MSRFSPVVRQLLLSSFLLSISRALVSPLLVLTLGRQLDLAAQQIGLLLGAVLVAATLAGLYAGYLVDRADRRRLLQLSLLAVAGGFALLPGSRQLALAALGLLLMEAAFVLFGIAIKALLSDLLPPAERSAAFSLRYTLANVGYAIGPLLGSWLAAGHVAWAYWLAALLALLCLPLARQVPRGATAAAARPQQFAATLQLLRRDRTLVLFTIGSLLACVVHGRFSDYLSLYLLQGHSDAEVLRWMSALITSNALTVVLCQFWLGRLLRPHTLLRWIMLASLLLAGGLAGFALSPSLWQWCGWMVLFTLGEILLVPAEYLYIDAIAPEQLKGSYYGAQNLAQLGAAGSPVLAGVLLTAMPGNAMLWSMLALTLLGALFVWQADRAHRGLAAPTVAATVARRPDEGVAG</sequence>
<feature type="transmembrane region" description="Helical" evidence="7">
    <location>
        <begin position="244"/>
        <end position="263"/>
    </location>
</feature>
<comment type="caution">
    <text evidence="9">The sequence shown here is derived from an EMBL/GenBank/DDBJ whole genome shotgun (WGS) entry which is preliminary data.</text>
</comment>
<dbReference type="RefSeq" id="WP_386087913.1">
    <property type="nucleotide sequence ID" value="NZ_JBHRXN010000006.1"/>
</dbReference>
<evidence type="ECO:0000313" key="9">
    <source>
        <dbReference type="EMBL" id="MFC3530984.1"/>
    </source>
</evidence>
<keyword evidence="3" id="KW-1003">Cell membrane</keyword>
<name>A0ABV7RBZ9_9NEIS</name>
<evidence type="ECO:0000313" key="10">
    <source>
        <dbReference type="Proteomes" id="UP001595741"/>
    </source>
</evidence>
<dbReference type="Proteomes" id="UP001595741">
    <property type="component" value="Unassembled WGS sequence"/>
</dbReference>
<dbReference type="EMBL" id="JBHRXN010000006">
    <property type="protein sequence ID" value="MFC3530984.1"/>
    <property type="molecule type" value="Genomic_DNA"/>
</dbReference>
<feature type="transmembrane region" description="Helical" evidence="7">
    <location>
        <begin position="74"/>
        <end position="91"/>
    </location>
</feature>
<evidence type="ECO:0000256" key="2">
    <source>
        <dbReference type="ARBA" id="ARBA00022448"/>
    </source>
</evidence>
<comment type="subcellular location">
    <subcellularLocation>
        <location evidence="1">Cell membrane</location>
        <topology evidence="1">Multi-pass membrane protein</topology>
    </subcellularLocation>
</comment>
<evidence type="ECO:0000256" key="3">
    <source>
        <dbReference type="ARBA" id="ARBA00022475"/>
    </source>
</evidence>
<organism evidence="9 10">
    <name type="scientific">Vogesella facilis</name>
    <dbReference type="NCBI Taxonomy" id="1655232"/>
    <lineage>
        <taxon>Bacteria</taxon>
        <taxon>Pseudomonadati</taxon>
        <taxon>Pseudomonadota</taxon>
        <taxon>Betaproteobacteria</taxon>
        <taxon>Neisseriales</taxon>
        <taxon>Chromobacteriaceae</taxon>
        <taxon>Vogesella</taxon>
    </lineage>
</organism>
<accession>A0ABV7RBZ9</accession>
<dbReference type="SUPFAM" id="SSF103473">
    <property type="entry name" value="MFS general substrate transporter"/>
    <property type="match status" value="1"/>
</dbReference>
<evidence type="ECO:0000256" key="4">
    <source>
        <dbReference type="ARBA" id="ARBA00022692"/>
    </source>
</evidence>
<dbReference type="PANTHER" id="PTHR23517">
    <property type="entry name" value="RESISTANCE PROTEIN MDTM, PUTATIVE-RELATED-RELATED"/>
    <property type="match status" value="1"/>
</dbReference>
<keyword evidence="6 7" id="KW-0472">Membrane</keyword>